<feature type="transmembrane region" description="Helical" evidence="11">
    <location>
        <begin position="356"/>
        <end position="377"/>
    </location>
</feature>
<evidence type="ECO:0000256" key="2">
    <source>
        <dbReference type="ARBA" id="ARBA00010992"/>
    </source>
</evidence>
<dbReference type="InterPro" id="IPR005828">
    <property type="entry name" value="MFS_sugar_transport-like"/>
</dbReference>
<dbReference type="InterPro" id="IPR045262">
    <property type="entry name" value="STP/PLT_plant"/>
</dbReference>
<evidence type="ECO:0000256" key="3">
    <source>
        <dbReference type="ARBA" id="ARBA00022448"/>
    </source>
</evidence>
<comment type="caution">
    <text evidence="13">The sequence shown here is derived from an EMBL/GenBank/DDBJ whole genome shotgun (WGS) entry which is preliminary data.</text>
</comment>
<feature type="transmembrane region" description="Helical" evidence="11">
    <location>
        <begin position="177"/>
        <end position="199"/>
    </location>
</feature>
<evidence type="ECO:0000313" key="14">
    <source>
        <dbReference type="Proteomes" id="UP001497392"/>
    </source>
</evidence>
<dbReference type="CDD" id="cd17361">
    <property type="entry name" value="MFS_STP"/>
    <property type="match status" value="1"/>
</dbReference>
<organism evidence="13 14">
    <name type="scientific">Coccomyxa viridis</name>
    <dbReference type="NCBI Taxonomy" id="1274662"/>
    <lineage>
        <taxon>Eukaryota</taxon>
        <taxon>Viridiplantae</taxon>
        <taxon>Chlorophyta</taxon>
        <taxon>core chlorophytes</taxon>
        <taxon>Trebouxiophyceae</taxon>
        <taxon>Trebouxiophyceae incertae sedis</taxon>
        <taxon>Coccomyxaceae</taxon>
        <taxon>Coccomyxa</taxon>
    </lineage>
</organism>
<accession>A0ABP1GCR0</accession>
<dbReference type="PROSITE" id="PS00216">
    <property type="entry name" value="SUGAR_TRANSPORT_1"/>
    <property type="match status" value="1"/>
</dbReference>
<dbReference type="Pfam" id="PF00083">
    <property type="entry name" value="Sugar_tr"/>
    <property type="match status" value="1"/>
</dbReference>
<keyword evidence="8 11" id="KW-0472">Membrane</keyword>
<protein>
    <submittedName>
        <fullName evidence="13">G11470 protein</fullName>
    </submittedName>
</protein>
<evidence type="ECO:0000256" key="7">
    <source>
        <dbReference type="ARBA" id="ARBA00022989"/>
    </source>
</evidence>
<proteinExistence type="inferred from homology"/>
<evidence type="ECO:0000256" key="9">
    <source>
        <dbReference type="RuleBase" id="RU003346"/>
    </source>
</evidence>
<dbReference type="InterPro" id="IPR003663">
    <property type="entry name" value="Sugar/inositol_transpt"/>
</dbReference>
<feature type="domain" description="Major facilitator superfamily (MFS) profile" evidence="12">
    <location>
        <begin position="28"/>
        <end position="482"/>
    </location>
</feature>
<dbReference type="InterPro" id="IPR044778">
    <property type="entry name" value="MFS_STP/MST-like_plant"/>
</dbReference>
<feature type="compositionally biased region" description="Low complexity" evidence="10">
    <location>
        <begin position="542"/>
        <end position="556"/>
    </location>
</feature>
<feature type="transmembrane region" description="Helical" evidence="11">
    <location>
        <begin position="389"/>
        <end position="409"/>
    </location>
</feature>
<dbReference type="InterPro" id="IPR036259">
    <property type="entry name" value="MFS_trans_sf"/>
</dbReference>
<evidence type="ECO:0000256" key="8">
    <source>
        <dbReference type="ARBA" id="ARBA00023136"/>
    </source>
</evidence>
<comment type="subcellular location">
    <subcellularLocation>
        <location evidence="1">Membrane</location>
        <topology evidence="1">Multi-pass membrane protein</topology>
    </subcellularLocation>
</comment>
<evidence type="ECO:0000256" key="4">
    <source>
        <dbReference type="ARBA" id="ARBA00022597"/>
    </source>
</evidence>
<keyword evidence="6" id="KW-0769">Symport</keyword>
<evidence type="ECO:0000256" key="6">
    <source>
        <dbReference type="ARBA" id="ARBA00022847"/>
    </source>
</evidence>
<dbReference type="PROSITE" id="PS50850">
    <property type="entry name" value="MFS"/>
    <property type="match status" value="1"/>
</dbReference>
<evidence type="ECO:0000256" key="5">
    <source>
        <dbReference type="ARBA" id="ARBA00022692"/>
    </source>
</evidence>
<keyword evidence="3 9" id="KW-0813">Transport</keyword>
<feature type="transmembrane region" description="Helical" evidence="11">
    <location>
        <begin position="205"/>
        <end position="228"/>
    </location>
</feature>
<feature type="transmembrane region" description="Helical" evidence="11">
    <location>
        <begin position="457"/>
        <end position="478"/>
    </location>
</feature>
<sequence>MAGGAILSPQHKRANQYTGRFTFFSFITIVCGATTGLLLGYDNGVMGGVVTHRDFQKMFFPTVYEHSVHPDPLGSDPVKAAYCKYDDQLLQLTVSCLYLSAMVGAFGSELSRPLGRKIPLIFAGMTFVVGAAIMAASVHLAMVIVGRLILGLGVGVGTTVGPIYLAEMAPAKLRGTLNVIFQLMVTIGILVAGCINLGARNIHPWGWRLPLAIAAVPGFIILIAGVILPESPSSLAEHGRVDEAKKVLQRARGVDNVEIELEDILEAARQSRMIKNPYMTIMKRKYRPQFIIACIFMIFQQFDGINAIIFYAPVLFEQIAGGATGSLLSTVVVDVVNVAATFGAIAFVDRLGRRKLLIIASIWMFVTQIIIAGLLGAEFQKHGAVLPSNVSVGVIVLICIYICGHAYGWGPIGWLYPTEIQPLETRAAGAGINVASNMLFTFVIGQCFTTMLCSMRYGVFLFFAGCLVLAGLTTYLLFPETSGIPVEQTHTVFKDHWAWPRLYPEILQVHAQDAPSLENGRPKDVQMGKAGQNGVSGGVNGTNGATAPTTTAKTTM</sequence>
<evidence type="ECO:0000256" key="10">
    <source>
        <dbReference type="SAM" id="MobiDB-lite"/>
    </source>
</evidence>
<dbReference type="Proteomes" id="UP001497392">
    <property type="component" value="Unassembled WGS sequence"/>
</dbReference>
<dbReference type="PANTHER" id="PTHR23500">
    <property type="entry name" value="SOLUTE CARRIER FAMILY 2, FACILITATED GLUCOSE TRANSPORTER"/>
    <property type="match status" value="1"/>
</dbReference>
<dbReference type="PANTHER" id="PTHR23500:SF357">
    <property type="entry name" value="IP12678P"/>
    <property type="match status" value="1"/>
</dbReference>
<feature type="transmembrane region" description="Helical" evidence="11">
    <location>
        <begin position="430"/>
        <end position="451"/>
    </location>
</feature>
<keyword evidence="5 11" id="KW-0812">Transmembrane</keyword>
<evidence type="ECO:0000313" key="13">
    <source>
        <dbReference type="EMBL" id="CAL5228354.1"/>
    </source>
</evidence>
<dbReference type="NCBIfam" id="TIGR00879">
    <property type="entry name" value="SP"/>
    <property type="match status" value="1"/>
</dbReference>
<dbReference type="Gene3D" id="1.20.1250.20">
    <property type="entry name" value="MFS general substrate transporter like domains"/>
    <property type="match status" value="1"/>
</dbReference>
<reference evidence="13 14" key="1">
    <citation type="submission" date="2024-06" db="EMBL/GenBank/DDBJ databases">
        <authorList>
            <person name="Kraege A."/>
            <person name="Thomma B."/>
        </authorList>
    </citation>
    <scope>NUCLEOTIDE SEQUENCE [LARGE SCALE GENOMIC DNA]</scope>
</reference>
<keyword evidence="14" id="KW-1185">Reference proteome</keyword>
<name>A0ABP1GCR0_9CHLO</name>
<comment type="similarity">
    <text evidence="2 9">Belongs to the major facilitator superfamily. Sugar transporter (TC 2.A.1.1) family.</text>
</comment>
<gene>
    <name evidence="13" type="primary">g11470</name>
    <name evidence="13" type="ORF">VP750_LOCUS10260</name>
</gene>
<evidence type="ECO:0000256" key="11">
    <source>
        <dbReference type="SAM" id="Phobius"/>
    </source>
</evidence>
<dbReference type="EMBL" id="CAXHTA020000018">
    <property type="protein sequence ID" value="CAL5228354.1"/>
    <property type="molecule type" value="Genomic_DNA"/>
</dbReference>
<feature type="transmembrane region" description="Helical" evidence="11">
    <location>
        <begin position="118"/>
        <end position="138"/>
    </location>
</feature>
<dbReference type="PROSITE" id="PS00217">
    <property type="entry name" value="SUGAR_TRANSPORT_2"/>
    <property type="match status" value="1"/>
</dbReference>
<dbReference type="InterPro" id="IPR005829">
    <property type="entry name" value="Sugar_transporter_CS"/>
</dbReference>
<feature type="region of interest" description="Disordered" evidence="10">
    <location>
        <begin position="517"/>
        <end position="556"/>
    </location>
</feature>
<keyword evidence="4" id="KW-0762">Sugar transport</keyword>
<keyword evidence="7 11" id="KW-1133">Transmembrane helix</keyword>
<feature type="transmembrane region" description="Helical" evidence="11">
    <location>
        <begin position="144"/>
        <end position="165"/>
    </location>
</feature>
<feature type="transmembrane region" description="Helical" evidence="11">
    <location>
        <begin position="326"/>
        <end position="349"/>
    </location>
</feature>
<evidence type="ECO:0000256" key="1">
    <source>
        <dbReference type="ARBA" id="ARBA00004141"/>
    </source>
</evidence>
<dbReference type="PRINTS" id="PR00171">
    <property type="entry name" value="SUGRTRNSPORT"/>
</dbReference>
<evidence type="ECO:0000259" key="12">
    <source>
        <dbReference type="PROSITE" id="PS50850"/>
    </source>
</evidence>
<feature type="transmembrane region" description="Helical" evidence="11">
    <location>
        <begin position="290"/>
        <end position="314"/>
    </location>
</feature>
<feature type="transmembrane region" description="Helical" evidence="11">
    <location>
        <begin position="89"/>
        <end position="106"/>
    </location>
</feature>
<dbReference type="InterPro" id="IPR020846">
    <property type="entry name" value="MFS_dom"/>
</dbReference>
<dbReference type="SUPFAM" id="SSF103473">
    <property type="entry name" value="MFS general substrate transporter"/>
    <property type="match status" value="1"/>
</dbReference>
<feature type="transmembrane region" description="Helical" evidence="11">
    <location>
        <begin position="21"/>
        <end position="41"/>
    </location>
</feature>